<dbReference type="InterPro" id="IPR050426">
    <property type="entry name" value="Glycosyltransferase_28"/>
</dbReference>
<dbReference type="GO" id="GO:0017000">
    <property type="term" value="P:antibiotic biosynthetic process"/>
    <property type="evidence" value="ECO:0007669"/>
    <property type="project" value="UniProtKB-ARBA"/>
</dbReference>
<keyword evidence="3" id="KW-1185">Reference proteome</keyword>
<dbReference type="InterPro" id="IPR002213">
    <property type="entry name" value="UDP_glucos_trans"/>
</dbReference>
<accession>A0A4V1RNV3</accession>
<sequence length="365" mass="38087">MSNIVFVTWDGGGNVPPALGIAAELQQRGHRVRVLGHPVQDVHVRADGLDFTAFDTARVFRATDNSTPLDYVGVFGDRAMGRDVVEELRREPADVVVIDCILFGAMHAVAAAGVPYVVLEHMYDAYLVRRWLRGPMGIGMAIKRIPARRLLVGAAARLVACVEELDPAGSGPRPGNLHYTGPVVTGVPAAPTEPTVLVSLSTVNFPGQARAMQHILDALGTLDVRGIATVGASIGVENLSAPPNVEIRGFVPHAELLPTVSMVVGHGGHATTMVALAHDLPVLVLPMHPMLDQKMVGQSLVDAGAGRLVPKSAKPSVIAAAVDELVSDGAHRAAAARLGAAIRATSGARAGAELVESVATRRAAA</sequence>
<dbReference type="EMBL" id="SDWV01000017">
    <property type="protein sequence ID" value="RYC07157.1"/>
    <property type="molecule type" value="Genomic_DNA"/>
</dbReference>
<dbReference type="Gene3D" id="3.40.50.2000">
    <property type="entry name" value="Glycogen Phosphorylase B"/>
    <property type="match status" value="2"/>
</dbReference>
<keyword evidence="2" id="KW-0808">Transferase</keyword>
<evidence type="ECO:0000259" key="1">
    <source>
        <dbReference type="Pfam" id="PF06722"/>
    </source>
</evidence>
<evidence type="ECO:0000313" key="2">
    <source>
        <dbReference type="EMBL" id="RYC07157.1"/>
    </source>
</evidence>
<dbReference type="GO" id="GO:0016758">
    <property type="term" value="F:hexosyltransferase activity"/>
    <property type="evidence" value="ECO:0007669"/>
    <property type="project" value="UniProtKB-ARBA"/>
</dbReference>
<dbReference type="RefSeq" id="WP_129427848.1">
    <property type="nucleotide sequence ID" value="NZ_SDWV01000017.1"/>
</dbReference>
<dbReference type="CDD" id="cd03784">
    <property type="entry name" value="GT1_Gtf-like"/>
    <property type="match status" value="1"/>
</dbReference>
<dbReference type="AlphaFoldDB" id="A0A4V1RNV3"/>
<comment type="caution">
    <text evidence="2">The sequence shown here is derived from an EMBL/GenBank/DDBJ whole genome shotgun (WGS) entry which is preliminary data.</text>
</comment>
<name>A0A4V1RNV3_9ACTN</name>
<dbReference type="PANTHER" id="PTHR48050:SF13">
    <property type="entry name" value="STEROL 3-BETA-GLUCOSYLTRANSFERASE UGT80A2"/>
    <property type="match status" value="1"/>
</dbReference>
<dbReference type="OrthoDB" id="6620093at2"/>
<dbReference type="PANTHER" id="PTHR48050">
    <property type="entry name" value="STEROL 3-BETA-GLUCOSYLTRANSFERASE"/>
    <property type="match status" value="1"/>
</dbReference>
<dbReference type="SUPFAM" id="SSF53756">
    <property type="entry name" value="UDP-Glycosyltransferase/glycogen phosphorylase"/>
    <property type="match status" value="1"/>
</dbReference>
<feature type="domain" description="Erythromycin biosynthesis protein CIII-like C-terminal" evidence="1">
    <location>
        <begin position="214"/>
        <end position="341"/>
    </location>
</feature>
<dbReference type="Proteomes" id="UP000291101">
    <property type="component" value="Unassembled WGS sequence"/>
</dbReference>
<dbReference type="Pfam" id="PF06722">
    <property type="entry name" value="EryCIII-like_C"/>
    <property type="match status" value="1"/>
</dbReference>
<dbReference type="GO" id="GO:0008194">
    <property type="term" value="F:UDP-glycosyltransferase activity"/>
    <property type="evidence" value="ECO:0007669"/>
    <property type="project" value="InterPro"/>
</dbReference>
<organism evidence="2 3">
    <name type="scientific">Nocardioides zhouii</name>
    <dbReference type="NCBI Taxonomy" id="1168729"/>
    <lineage>
        <taxon>Bacteria</taxon>
        <taxon>Bacillati</taxon>
        <taxon>Actinomycetota</taxon>
        <taxon>Actinomycetes</taxon>
        <taxon>Propionibacteriales</taxon>
        <taxon>Nocardioidaceae</taxon>
        <taxon>Nocardioides</taxon>
    </lineage>
</organism>
<proteinExistence type="predicted"/>
<protein>
    <submittedName>
        <fullName evidence="2">Glycosyltransferase</fullName>
    </submittedName>
</protein>
<reference evidence="2 3" key="1">
    <citation type="submission" date="2019-01" db="EMBL/GenBank/DDBJ databases">
        <title>Novel species of Nocardioides.</title>
        <authorList>
            <person name="Liu Q."/>
            <person name="X Y.-H."/>
        </authorList>
    </citation>
    <scope>NUCLEOTIDE SEQUENCE [LARGE SCALE GENOMIC DNA]</scope>
    <source>
        <strain evidence="2 3">HLT2-9</strain>
    </source>
</reference>
<dbReference type="InterPro" id="IPR010610">
    <property type="entry name" value="EryCIII-like_C"/>
</dbReference>
<gene>
    <name evidence="2" type="ORF">EUA94_15785</name>
</gene>
<evidence type="ECO:0000313" key="3">
    <source>
        <dbReference type="Proteomes" id="UP000291101"/>
    </source>
</evidence>